<dbReference type="InterPro" id="IPR041893">
    <property type="entry name" value="ArdA_dom3"/>
</dbReference>
<organism evidence="1 2">
    <name type="scientific">Atopostipes suicloacalis DSM 15692</name>
    <dbReference type="NCBI Taxonomy" id="1121025"/>
    <lineage>
        <taxon>Bacteria</taxon>
        <taxon>Bacillati</taxon>
        <taxon>Bacillota</taxon>
        <taxon>Bacilli</taxon>
        <taxon>Lactobacillales</taxon>
        <taxon>Carnobacteriaceae</taxon>
        <taxon>Atopostipes</taxon>
    </lineage>
</organism>
<dbReference type="Gene3D" id="1.10.8.560">
    <property type="entry name" value="Antirestriction protein ArdA, domain 2"/>
    <property type="match status" value="1"/>
</dbReference>
<dbReference type="Proteomes" id="UP000184128">
    <property type="component" value="Unassembled WGS sequence"/>
</dbReference>
<evidence type="ECO:0000313" key="2">
    <source>
        <dbReference type="Proteomes" id="UP000184128"/>
    </source>
</evidence>
<accession>A0A1M4Z7G4</accession>
<sequence length="165" mass="19226">MDDMQVYIANLGKYNEGELVGAWFKLPIDFEEVKEKIGLNDEYEEFAIHDYELPLEVDEYTSIDELNRLWTIVEELPDEIRAELSSLQSHFGSIEELYEHQEDIICHSDCDDMADVARYYIEEMGALGEVPANLQNYIDYESYGRDLEIEGTFISTSHGIFEILY</sequence>
<protein>
    <submittedName>
        <fullName evidence="1">Antirestriction protein</fullName>
    </submittedName>
</protein>
<evidence type="ECO:0000313" key="1">
    <source>
        <dbReference type="EMBL" id="SHF13727.1"/>
    </source>
</evidence>
<reference evidence="1 2" key="1">
    <citation type="submission" date="2016-11" db="EMBL/GenBank/DDBJ databases">
        <authorList>
            <person name="Jaros S."/>
            <person name="Januszkiewicz K."/>
            <person name="Wedrychowicz H."/>
        </authorList>
    </citation>
    <scope>NUCLEOTIDE SEQUENCE [LARGE SCALE GENOMIC DNA]</scope>
    <source>
        <strain evidence="1 2">DSM 15692</strain>
    </source>
</reference>
<dbReference type="Pfam" id="PF07275">
    <property type="entry name" value="ArdA"/>
    <property type="match status" value="1"/>
</dbReference>
<keyword evidence="2" id="KW-1185">Reference proteome</keyword>
<dbReference type="OrthoDB" id="944647at2"/>
<dbReference type="InterPro" id="IPR041895">
    <property type="entry name" value="ArdA_dom1"/>
</dbReference>
<dbReference type="InterPro" id="IPR041896">
    <property type="entry name" value="ArdA_dom2"/>
</dbReference>
<dbReference type="InterPro" id="IPR009899">
    <property type="entry name" value="ArdA"/>
</dbReference>
<dbReference type="STRING" id="1121025.SAMN02745249_01888"/>
<dbReference type="Gene3D" id="3.10.20.480">
    <property type="entry name" value="Antirestriction protein ArdA, domain 1"/>
    <property type="match status" value="1"/>
</dbReference>
<dbReference type="AlphaFoldDB" id="A0A1M4Z7G4"/>
<dbReference type="EMBL" id="FQUF01000035">
    <property type="protein sequence ID" value="SHF13727.1"/>
    <property type="molecule type" value="Genomic_DNA"/>
</dbReference>
<proteinExistence type="predicted"/>
<dbReference type="Gene3D" id="1.10.10.1190">
    <property type="entry name" value="Antirestriction protein ArdA, domain 3"/>
    <property type="match status" value="1"/>
</dbReference>
<gene>
    <name evidence="1" type="ORF">SAMN02745249_01888</name>
</gene>
<name>A0A1M4Z7G4_9LACT</name>
<dbReference type="RefSeq" id="WP_073298571.1">
    <property type="nucleotide sequence ID" value="NZ_FQUF01000035.1"/>
</dbReference>